<evidence type="ECO:0000313" key="2">
    <source>
        <dbReference type="Proteomes" id="UP001148786"/>
    </source>
</evidence>
<sequence length="369" mass="42336">MNERHRSMKLTLLSPQRYRDHERSSRVRELHLQPGLVKDRVGVLFQSLEDDPAMKRPSMWKRLYQRLCRCQKPATGWEQGQAVVQELIDFMHTLKHVERLHIRCDIQKEIAGFKIDSFDIFKISMPLILAGWIAYGLTLRSLTLDFPLEAMASVLSNGQLFLPSLETLTVVAVLPDVAPIAQSTLVSFINRHSNTLQSLTITIAEDVHLPDFLSQVTLHSLTLLSLTIRLILRKLAIKSPLHADDLHGLLDVFEVSSWSLTTLYIWVSSLDMRILQRVSDKFPNLSVLSMYYSDFPALSELDGNLATYRPDNVLDRLYLYVRLRNRSFLRMFQAIPNHFPNVVALNNEPRSFFGPYEQDHLVTISSLAA</sequence>
<evidence type="ECO:0000313" key="1">
    <source>
        <dbReference type="EMBL" id="KAJ3506749.1"/>
    </source>
</evidence>
<name>A0A9W8MVS0_9AGAR</name>
<dbReference type="AlphaFoldDB" id="A0A9W8MVS0"/>
<accession>A0A9W8MVS0</accession>
<proteinExistence type="predicted"/>
<dbReference type="OrthoDB" id="3039255at2759"/>
<comment type="caution">
    <text evidence="1">The sequence shown here is derived from an EMBL/GenBank/DDBJ whole genome shotgun (WGS) entry which is preliminary data.</text>
</comment>
<dbReference type="Proteomes" id="UP001148786">
    <property type="component" value="Unassembled WGS sequence"/>
</dbReference>
<reference evidence="1" key="1">
    <citation type="submission" date="2022-07" db="EMBL/GenBank/DDBJ databases">
        <title>Genome Sequence of Agrocybe chaxingu.</title>
        <authorList>
            <person name="Buettner E."/>
        </authorList>
    </citation>
    <scope>NUCLEOTIDE SEQUENCE</scope>
    <source>
        <strain evidence="1">MP-N11</strain>
    </source>
</reference>
<organism evidence="1 2">
    <name type="scientific">Agrocybe chaxingu</name>
    <dbReference type="NCBI Taxonomy" id="84603"/>
    <lineage>
        <taxon>Eukaryota</taxon>
        <taxon>Fungi</taxon>
        <taxon>Dikarya</taxon>
        <taxon>Basidiomycota</taxon>
        <taxon>Agaricomycotina</taxon>
        <taxon>Agaricomycetes</taxon>
        <taxon>Agaricomycetidae</taxon>
        <taxon>Agaricales</taxon>
        <taxon>Agaricineae</taxon>
        <taxon>Strophariaceae</taxon>
        <taxon>Agrocybe</taxon>
    </lineage>
</organism>
<gene>
    <name evidence="1" type="ORF">NLJ89_g6692</name>
</gene>
<keyword evidence="2" id="KW-1185">Reference proteome</keyword>
<protein>
    <submittedName>
        <fullName evidence="1">Uncharacterized protein</fullName>
    </submittedName>
</protein>
<dbReference type="EMBL" id="JANKHO010000731">
    <property type="protein sequence ID" value="KAJ3506749.1"/>
    <property type="molecule type" value="Genomic_DNA"/>
</dbReference>